<protein>
    <submittedName>
        <fullName evidence="5">Helix-turn-helix transcriptional regulator</fullName>
    </submittedName>
</protein>
<dbReference type="PROSITE" id="PS51118">
    <property type="entry name" value="HTH_HXLR"/>
    <property type="match status" value="1"/>
</dbReference>
<evidence type="ECO:0000313" key="5">
    <source>
        <dbReference type="EMBL" id="TWV98870.1"/>
    </source>
</evidence>
<reference evidence="5 6" key="1">
    <citation type="submission" date="2019-08" db="EMBL/GenBank/DDBJ databases">
        <title>Whole genome sequencing of chitin degrading bacteria Chitinophaga pinensis YS16.</title>
        <authorList>
            <person name="Singh R.P."/>
            <person name="Manchanda G."/>
            <person name="Maurya I.K."/>
            <person name="Joshi N.K."/>
            <person name="Srivastava A.K."/>
        </authorList>
    </citation>
    <scope>NUCLEOTIDE SEQUENCE [LARGE SCALE GENOMIC DNA]</scope>
    <source>
        <strain evidence="5 6">YS-16</strain>
    </source>
</reference>
<evidence type="ECO:0000256" key="2">
    <source>
        <dbReference type="ARBA" id="ARBA00023125"/>
    </source>
</evidence>
<gene>
    <name evidence="5" type="ORF">FEF09_19235</name>
</gene>
<sequence length="122" mass="14032">MHECNLKDPISDQQCVDMINAVGDSLYVIGGKWKLRIIIALSNGKKRFNELQKALNGISARVLSNDLKDLELNGFVRRIERSESSNLLVEYELLEYSHTLTNVIFSLNEWGTMHKKKIMHKD</sequence>
<keyword evidence="1" id="KW-0805">Transcription regulation</keyword>
<dbReference type="InterPro" id="IPR002577">
    <property type="entry name" value="HTH_HxlR"/>
</dbReference>
<evidence type="ECO:0000313" key="6">
    <source>
        <dbReference type="Proteomes" id="UP000318815"/>
    </source>
</evidence>
<accession>A0A5C6LNJ4</accession>
<comment type="caution">
    <text evidence="5">The sequence shown here is derived from an EMBL/GenBank/DDBJ whole genome shotgun (WGS) entry which is preliminary data.</text>
</comment>
<dbReference type="Pfam" id="PF01638">
    <property type="entry name" value="HxlR"/>
    <property type="match status" value="1"/>
</dbReference>
<dbReference type="PANTHER" id="PTHR33204">
    <property type="entry name" value="TRANSCRIPTIONAL REGULATOR, MARR FAMILY"/>
    <property type="match status" value="1"/>
</dbReference>
<evidence type="ECO:0000259" key="4">
    <source>
        <dbReference type="PROSITE" id="PS51118"/>
    </source>
</evidence>
<dbReference type="SUPFAM" id="SSF46785">
    <property type="entry name" value="Winged helix' DNA-binding domain"/>
    <property type="match status" value="1"/>
</dbReference>
<dbReference type="Proteomes" id="UP000318815">
    <property type="component" value="Unassembled WGS sequence"/>
</dbReference>
<feature type="domain" description="HTH hxlR-type" evidence="4">
    <location>
        <begin position="15"/>
        <end position="119"/>
    </location>
</feature>
<name>A0A5C6LNJ4_9BACT</name>
<keyword evidence="2" id="KW-0238">DNA-binding</keyword>
<evidence type="ECO:0000256" key="3">
    <source>
        <dbReference type="ARBA" id="ARBA00023163"/>
    </source>
</evidence>
<dbReference type="EMBL" id="VOHS01000021">
    <property type="protein sequence ID" value="TWV98870.1"/>
    <property type="molecule type" value="Genomic_DNA"/>
</dbReference>
<keyword evidence="3" id="KW-0804">Transcription</keyword>
<proteinExistence type="predicted"/>
<dbReference type="InterPro" id="IPR036388">
    <property type="entry name" value="WH-like_DNA-bd_sf"/>
</dbReference>
<dbReference type="InterPro" id="IPR036390">
    <property type="entry name" value="WH_DNA-bd_sf"/>
</dbReference>
<dbReference type="AlphaFoldDB" id="A0A5C6LNJ4"/>
<dbReference type="Gene3D" id="1.10.10.10">
    <property type="entry name" value="Winged helix-like DNA-binding domain superfamily/Winged helix DNA-binding domain"/>
    <property type="match status" value="1"/>
</dbReference>
<evidence type="ECO:0000256" key="1">
    <source>
        <dbReference type="ARBA" id="ARBA00023015"/>
    </source>
</evidence>
<organism evidence="5 6">
    <name type="scientific">Chitinophaga pinensis</name>
    <dbReference type="NCBI Taxonomy" id="79329"/>
    <lineage>
        <taxon>Bacteria</taxon>
        <taxon>Pseudomonadati</taxon>
        <taxon>Bacteroidota</taxon>
        <taxon>Chitinophagia</taxon>
        <taxon>Chitinophagales</taxon>
        <taxon>Chitinophagaceae</taxon>
        <taxon>Chitinophaga</taxon>
    </lineage>
</organism>
<dbReference type="OrthoDB" id="2619345at2"/>
<dbReference type="GO" id="GO:0003677">
    <property type="term" value="F:DNA binding"/>
    <property type="evidence" value="ECO:0007669"/>
    <property type="project" value="UniProtKB-KW"/>
</dbReference>
<keyword evidence="6" id="KW-1185">Reference proteome</keyword>
<dbReference type="RefSeq" id="WP_146306626.1">
    <property type="nucleotide sequence ID" value="NZ_VOHS01000021.1"/>
</dbReference>